<dbReference type="InterPro" id="IPR011990">
    <property type="entry name" value="TPR-like_helical_dom_sf"/>
</dbReference>
<dbReference type="PANTHER" id="PTHR46803:SF2">
    <property type="entry name" value="E3 UBIQUITIN-PROTEIN LIGASE CHIP"/>
    <property type="match status" value="1"/>
</dbReference>
<keyword evidence="3" id="KW-0677">Repeat</keyword>
<dbReference type="PROSITE" id="PS51698">
    <property type="entry name" value="U_BOX"/>
    <property type="match status" value="1"/>
</dbReference>
<feature type="domain" description="U-box" evidence="6">
    <location>
        <begin position="202"/>
        <end position="275"/>
    </location>
</feature>
<evidence type="ECO:0000256" key="5">
    <source>
        <dbReference type="ARBA" id="ARBA00023110"/>
    </source>
</evidence>
<comment type="caution">
    <text evidence="7">The sequence shown here is derived from an EMBL/GenBank/DDBJ whole genome shotgun (WGS) entry which is preliminary data.</text>
</comment>
<dbReference type="RefSeq" id="XP_046118184.1">
    <property type="nucleotide sequence ID" value="XM_046265679.1"/>
</dbReference>
<gene>
    <name evidence="7" type="ORF">F5Z01DRAFT_681358</name>
</gene>
<dbReference type="SMART" id="SM00028">
    <property type="entry name" value="TPR"/>
    <property type="match status" value="2"/>
</dbReference>
<proteinExistence type="predicted"/>
<keyword evidence="5" id="KW-0413">Isomerase</keyword>
<dbReference type="AlphaFoldDB" id="A0A9P7ZLL3"/>
<dbReference type="SMART" id="SM00504">
    <property type="entry name" value="Ubox"/>
    <property type="match status" value="1"/>
</dbReference>
<keyword evidence="2" id="KW-0808">Transferase</keyword>
<dbReference type="GO" id="GO:0071218">
    <property type="term" value="P:cellular response to misfolded protein"/>
    <property type="evidence" value="ECO:0007669"/>
    <property type="project" value="TreeGrafter"/>
</dbReference>
<sequence>MSDNGARAERLRQDGNDHFRRRNYTAAEACYSQALVQDPNMTAAYANRAMCRFFLTSHDASITDCDAVLARDPNYLKAHYYKSKNLLALGNVDEASTHALLAYEACVAQGADTSLKMTKEHLLVCRKERWDVKERRRRHAARAFEREMLGVLEREIERDVLEAAEGGSEAELAAVREEGNKRLADLRDVFERARAKDDVKREVPEWLIDDITYNVMLDPVMTPSGRSYERESITKFVEKAGTDPTTREPLSKSDLKPNRVLKDACSWFLDENGWAYDW</sequence>
<protein>
    <submittedName>
        <fullName evidence="7">U-box domain-containing protein</fullName>
    </submittedName>
</protein>
<dbReference type="GO" id="GO:0051087">
    <property type="term" value="F:protein-folding chaperone binding"/>
    <property type="evidence" value="ECO:0007669"/>
    <property type="project" value="TreeGrafter"/>
</dbReference>
<evidence type="ECO:0000313" key="8">
    <source>
        <dbReference type="Proteomes" id="UP000887229"/>
    </source>
</evidence>
<dbReference type="GO" id="GO:0003755">
    <property type="term" value="F:peptidyl-prolyl cis-trans isomerase activity"/>
    <property type="evidence" value="ECO:0007669"/>
    <property type="project" value="UniProtKB-KW"/>
</dbReference>
<evidence type="ECO:0000256" key="1">
    <source>
        <dbReference type="ARBA" id="ARBA00000900"/>
    </source>
</evidence>
<dbReference type="GO" id="GO:0061630">
    <property type="term" value="F:ubiquitin protein ligase activity"/>
    <property type="evidence" value="ECO:0007669"/>
    <property type="project" value="UniProtKB-EC"/>
</dbReference>
<comment type="catalytic activity">
    <reaction evidence="1">
        <text>S-ubiquitinyl-[E2 ubiquitin-conjugating enzyme]-L-cysteine + [acceptor protein]-L-lysine = [E2 ubiquitin-conjugating enzyme]-L-cysteine + N(6)-ubiquitinyl-[acceptor protein]-L-lysine.</text>
        <dbReference type="EC" id="2.3.2.27"/>
    </reaction>
</comment>
<dbReference type="InterPro" id="IPR013083">
    <property type="entry name" value="Znf_RING/FYVE/PHD"/>
</dbReference>
<dbReference type="Gene3D" id="3.30.40.10">
    <property type="entry name" value="Zinc/RING finger domain, C3HC4 (zinc finger)"/>
    <property type="match status" value="1"/>
</dbReference>
<dbReference type="GO" id="GO:0005737">
    <property type="term" value="C:cytoplasm"/>
    <property type="evidence" value="ECO:0007669"/>
    <property type="project" value="TreeGrafter"/>
</dbReference>
<keyword evidence="8" id="KW-1185">Reference proteome</keyword>
<dbReference type="InterPro" id="IPR003613">
    <property type="entry name" value="Ubox_domain"/>
</dbReference>
<dbReference type="SUPFAM" id="SSF57850">
    <property type="entry name" value="RING/U-box"/>
    <property type="match status" value="1"/>
</dbReference>
<dbReference type="Gene3D" id="1.25.40.10">
    <property type="entry name" value="Tetratricopeptide repeat domain"/>
    <property type="match status" value="1"/>
</dbReference>
<evidence type="ECO:0000256" key="2">
    <source>
        <dbReference type="ARBA" id="ARBA00022679"/>
    </source>
</evidence>
<evidence type="ECO:0000256" key="3">
    <source>
        <dbReference type="ARBA" id="ARBA00022737"/>
    </source>
</evidence>
<keyword evidence="4" id="KW-0833">Ubl conjugation pathway</keyword>
<evidence type="ECO:0000313" key="7">
    <source>
        <dbReference type="EMBL" id="KAG9254260.1"/>
    </source>
</evidence>
<evidence type="ECO:0000259" key="6">
    <source>
        <dbReference type="PROSITE" id="PS51698"/>
    </source>
</evidence>
<reference evidence="7" key="1">
    <citation type="journal article" date="2021" name="IMA Fungus">
        <title>Genomic characterization of three marine fungi, including Emericellopsis atlantica sp. nov. with signatures of a generalist lifestyle and marine biomass degradation.</title>
        <authorList>
            <person name="Hagestad O.C."/>
            <person name="Hou L."/>
            <person name="Andersen J.H."/>
            <person name="Hansen E.H."/>
            <person name="Altermark B."/>
            <person name="Li C."/>
            <person name="Kuhnert E."/>
            <person name="Cox R.J."/>
            <person name="Crous P.W."/>
            <person name="Spatafora J.W."/>
            <person name="Lail K."/>
            <person name="Amirebrahimi M."/>
            <person name="Lipzen A."/>
            <person name="Pangilinan J."/>
            <person name="Andreopoulos W."/>
            <person name="Hayes R.D."/>
            <person name="Ng V."/>
            <person name="Grigoriev I.V."/>
            <person name="Jackson S.A."/>
            <person name="Sutton T.D.S."/>
            <person name="Dobson A.D.W."/>
            <person name="Rama T."/>
        </authorList>
    </citation>
    <scope>NUCLEOTIDE SEQUENCE</scope>
    <source>
        <strain evidence="7">TS7</strain>
    </source>
</reference>
<evidence type="ECO:0000256" key="4">
    <source>
        <dbReference type="ARBA" id="ARBA00022786"/>
    </source>
</evidence>
<dbReference type="InterPro" id="IPR019734">
    <property type="entry name" value="TPR_rpt"/>
</dbReference>
<keyword evidence="5" id="KW-0697">Rotamase</keyword>
<dbReference type="GO" id="GO:0000209">
    <property type="term" value="P:protein polyubiquitination"/>
    <property type="evidence" value="ECO:0007669"/>
    <property type="project" value="TreeGrafter"/>
</dbReference>
<dbReference type="PANTHER" id="PTHR46803">
    <property type="entry name" value="E3 UBIQUITIN-PROTEIN LIGASE CHIP"/>
    <property type="match status" value="1"/>
</dbReference>
<dbReference type="GeneID" id="70296582"/>
<dbReference type="Proteomes" id="UP000887229">
    <property type="component" value="Unassembled WGS sequence"/>
</dbReference>
<dbReference type="GO" id="GO:0045862">
    <property type="term" value="P:positive regulation of proteolysis"/>
    <property type="evidence" value="ECO:0007669"/>
    <property type="project" value="TreeGrafter"/>
</dbReference>
<dbReference type="OrthoDB" id="629492at2759"/>
<name>A0A9P7ZLL3_9HYPO</name>
<dbReference type="EMBL" id="MU251254">
    <property type="protein sequence ID" value="KAG9254260.1"/>
    <property type="molecule type" value="Genomic_DNA"/>
</dbReference>
<dbReference type="SUPFAM" id="SSF48452">
    <property type="entry name" value="TPR-like"/>
    <property type="match status" value="1"/>
</dbReference>
<organism evidence="7 8">
    <name type="scientific">Emericellopsis atlantica</name>
    <dbReference type="NCBI Taxonomy" id="2614577"/>
    <lineage>
        <taxon>Eukaryota</taxon>
        <taxon>Fungi</taxon>
        <taxon>Dikarya</taxon>
        <taxon>Ascomycota</taxon>
        <taxon>Pezizomycotina</taxon>
        <taxon>Sordariomycetes</taxon>
        <taxon>Hypocreomycetidae</taxon>
        <taxon>Hypocreales</taxon>
        <taxon>Bionectriaceae</taxon>
        <taxon>Emericellopsis</taxon>
    </lineage>
</organism>
<accession>A0A9P7ZLL3</accession>
<dbReference type="GO" id="GO:0043161">
    <property type="term" value="P:proteasome-mediated ubiquitin-dependent protein catabolic process"/>
    <property type="evidence" value="ECO:0007669"/>
    <property type="project" value="TreeGrafter"/>
</dbReference>
<dbReference type="GO" id="GO:0006515">
    <property type="term" value="P:protein quality control for misfolded or incompletely synthesized proteins"/>
    <property type="evidence" value="ECO:0007669"/>
    <property type="project" value="TreeGrafter"/>
</dbReference>
<dbReference type="Pfam" id="PF04564">
    <property type="entry name" value="U-box"/>
    <property type="match status" value="1"/>
</dbReference>